<keyword evidence="6" id="KW-1185">Reference proteome</keyword>
<organism evidence="5 6">
    <name type="scientific">Penicillium arizonense</name>
    <dbReference type="NCBI Taxonomy" id="1835702"/>
    <lineage>
        <taxon>Eukaryota</taxon>
        <taxon>Fungi</taxon>
        <taxon>Dikarya</taxon>
        <taxon>Ascomycota</taxon>
        <taxon>Pezizomycotina</taxon>
        <taxon>Eurotiomycetes</taxon>
        <taxon>Eurotiomycetidae</taxon>
        <taxon>Eurotiales</taxon>
        <taxon>Aspergillaceae</taxon>
        <taxon>Penicillium</taxon>
    </lineage>
</organism>
<dbReference type="AlphaFoldDB" id="A0A1F5LRR1"/>
<dbReference type="InterPro" id="IPR009288">
    <property type="entry name" value="AIG2-like_dom"/>
</dbReference>
<dbReference type="RefSeq" id="XP_022491327.1">
    <property type="nucleotide sequence ID" value="XM_022628735.1"/>
</dbReference>
<gene>
    <name evidence="5" type="ORF">PENARI_c003G10551</name>
</gene>
<dbReference type="SUPFAM" id="SSF110857">
    <property type="entry name" value="Gamma-glutamyl cyclotransferase-like"/>
    <property type="match status" value="1"/>
</dbReference>
<dbReference type="InterPro" id="IPR045038">
    <property type="entry name" value="AIG2-like"/>
</dbReference>
<dbReference type="GeneID" id="34573469"/>
<protein>
    <recommendedName>
        <fullName evidence="3">Putative gamma-glutamylcyclotransferase</fullName>
    </recommendedName>
</protein>
<reference evidence="5 6" key="1">
    <citation type="journal article" date="2016" name="Sci. Rep.">
        <title>Penicillium arizonense, a new, genome sequenced fungal species, reveals a high chemical diversity in secreted metabolites.</title>
        <authorList>
            <person name="Grijseels S."/>
            <person name="Nielsen J.C."/>
            <person name="Randelovic M."/>
            <person name="Nielsen J."/>
            <person name="Nielsen K.F."/>
            <person name="Workman M."/>
            <person name="Frisvad J.C."/>
        </authorList>
    </citation>
    <scope>NUCLEOTIDE SEQUENCE [LARGE SCALE GENOMIC DNA]</scope>
    <source>
        <strain evidence="5 6">CBS 141311</strain>
    </source>
</reference>
<keyword evidence="2" id="KW-0808">Transferase</keyword>
<dbReference type="OrthoDB" id="3262926at2759"/>
<dbReference type="Pfam" id="PF06094">
    <property type="entry name" value="GGACT"/>
    <property type="match status" value="1"/>
</dbReference>
<dbReference type="PANTHER" id="PTHR31544:SF4">
    <property type="entry name" value="GAMMA-GLUTAMYLCYCLOTRANSFERASE-RELATED"/>
    <property type="match status" value="1"/>
</dbReference>
<dbReference type="InterPro" id="IPR013024">
    <property type="entry name" value="GGCT-like"/>
</dbReference>
<dbReference type="PANTHER" id="PTHR31544">
    <property type="entry name" value="AIG2-LIKE PROTEIN D"/>
    <property type="match status" value="1"/>
</dbReference>
<dbReference type="Gene3D" id="3.10.490.10">
    <property type="entry name" value="Gamma-glutamyl cyclotransferase-like"/>
    <property type="match status" value="1"/>
</dbReference>
<evidence type="ECO:0000313" key="5">
    <source>
        <dbReference type="EMBL" id="OGE55898.1"/>
    </source>
</evidence>
<sequence>MEYYFFYGSLMDRPKLAKILENPGWHELHSAKIVGWDCKMWGEYPALVRGSPKDVIRGMAFEVRTSKERDSLIAYETAYESGAYELQDCIIDLDGRGRVSGKTFVWNGEFSSLRAGTFDLKDWKLNQEGF</sequence>
<evidence type="ECO:0000256" key="2">
    <source>
        <dbReference type="ARBA" id="ARBA00022679"/>
    </source>
</evidence>
<dbReference type="CDD" id="cd06661">
    <property type="entry name" value="GGCT_like"/>
    <property type="match status" value="1"/>
</dbReference>
<accession>A0A1F5LRR1</accession>
<dbReference type="Proteomes" id="UP000177622">
    <property type="component" value="Unassembled WGS sequence"/>
</dbReference>
<evidence type="ECO:0000256" key="1">
    <source>
        <dbReference type="ARBA" id="ARBA00008861"/>
    </source>
</evidence>
<dbReference type="EMBL" id="LXJU01000003">
    <property type="protein sequence ID" value="OGE55898.1"/>
    <property type="molecule type" value="Genomic_DNA"/>
</dbReference>
<dbReference type="GO" id="GO:0016740">
    <property type="term" value="F:transferase activity"/>
    <property type="evidence" value="ECO:0007669"/>
    <property type="project" value="UniProtKB-KW"/>
</dbReference>
<name>A0A1F5LRR1_PENAI</name>
<dbReference type="InterPro" id="IPR036568">
    <property type="entry name" value="GGCT-like_sf"/>
</dbReference>
<comment type="similarity">
    <text evidence="1">Belongs to the gamma-glutamylcyclotransferase family.</text>
</comment>
<comment type="caution">
    <text evidence="5">The sequence shown here is derived from an EMBL/GenBank/DDBJ whole genome shotgun (WGS) entry which is preliminary data.</text>
</comment>
<proteinExistence type="inferred from homology"/>
<feature type="domain" description="Gamma-glutamylcyclotransferase AIG2-like" evidence="4">
    <location>
        <begin position="4"/>
        <end position="124"/>
    </location>
</feature>
<evidence type="ECO:0000259" key="4">
    <source>
        <dbReference type="Pfam" id="PF06094"/>
    </source>
</evidence>
<evidence type="ECO:0000256" key="3">
    <source>
        <dbReference type="ARBA" id="ARBA00030602"/>
    </source>
</evidence>
<evidence type="ECO:0000313" key="6">
    <source>
        <dbReference type="Proteomes" id="UP000177622"/>
    </source>
</evidence>